<dbReference type="NCBIfam" id="TIGR01782">
    <property type="entry name" value="TonB-Xanth-Caul"/>
    <property type="match status" value="1"/>
</dbReference>
<keyword evidence="2 4" id="KW-0472">Membrane</keyword>
<reference evidence="8 9" key="1">
    <citation type="submission" date="2020-11" db="EMBL/GenBank/DDBJ databases">
        <title>Complete genome sequence for Salinimonas sp. strain G2-b.</title>
        <authorList>
            <person name="Park S.-J."/>
        </authorList>
    </citation>
    <scope>NUCLEOTIDE SEQUENCE [LARGE SCALE GENOMIC DNA]</scope>
    <source>
        <strain evidence="8 9">G2-b</strain>
    </source>
</reference>
<protein>
    <submittedName>
        <fullName evidence="8">TonB-dependent receptor</fullName>
    </submittedName>
</protein>
<accession>A0A7S9DUX2</accession>
<dbReference type="Pfam" id="PF07715">
    <property type="entry name" value="Plug"/>
    <property type="match status" value="1"/>
</dbReference>
<keyword evidence="3" id="KW-0998">Cell outer membrane</keyword>
<feature type="domain" description="TonB-dependent receptor-like beta-barrel" evidence="6">
    <location>
        <begin position="482"/>
        <end position="909"/>
    </location>
</feature>
<dbReference type="PANTHER" id="PTHR40980:SF3">
    <property type="entry name" value="TONB-DEPENDENT RECEPTOR-LIKE BETA-BARREL DOMAIN-CONTAINING PROTEIN"/>
    <property type="match status" value="1"/>
</dbReference>
<comment type="similarity">
    <text evidence="4">Belongs to the TonB-dependent receptor family.</text>
</comment>
<evidence type="ECO:0000313" key="9">
    <source>
        <dbReference type="Proteomes" id="UP000595095"/>
    </source>
</evidence>
<sequence>MNQFKPNLIKAALVASGLTAMSTPVLAQQQDATGPNSDTPVEVIEVSGIRGSLQRAQAIKMDNSSIVEALSAEDIGKLPDTSIAESLARLPGLSGERRNGRTSGVSVRGFNENYVGTSLNGRELLGMGDNRGVEFDLYPTEIISNILVYKTPEAGMTTQNIGGSVDLQTVKPLVAEQTFTINGTYEKNAEDAANPDYDNDGHRVSFNYIDQFADDTLGVALTYATMESPRQETQFRGWGYPNAEAGTGAEGVTVGEETAISGGHDSFARSAMMERDSYAAIIQWAPNDKLNMQLDALYIDFLENDARRGVEEGGPVWGGVDYTVTEVDNGLATRAFHDGFHSVIRNDVRQQDADLTTFGLNVEYLLNDDWTLNADVSTGKVDKTIIDVESYSGTGRAGTEGRPLTARAWEMTGEGVMFADHPSLPTIDLTDPSLIRLAGPQPWGQSLVDENGQQLFASDGQDGFVNQPVFEEELDSVRLSTKGFVEWGIFSGIEIGAIYSDRTKSKDNNGAFLVSPEYPQSDAIPEVLGVTSLDFVGIDGILAYDALGLYNSGYYDELDAQQIETGRLGDTYTVEEKLTTFYTKLDIDTQFDDIYIRGNLGLQVVHADQQSTGFAATKDELGFVESLPVSGGADYTDVLPTLNLSAEFAEGQFVRLGLSKVLTRPRMDDMRPNNQVSFAFQDARINSTDIDNTPWSGSAGNPNLKPYEANQIDLAYENYFSDTGYVAVSWFFKDLKNWHRSNAVETDFTEFYIPSVHKSSTGEAPELLVGERTRPEDGYEGFVRGWEVQGSLPGELIHDSLEGFGMFASATFLDGKADAAPGTTETRIPGLSDENYSLTVFYENQGFEVRVAGTKRSSYLSETRGLSLALSDSTNQGGTFIDAQVGYDFSESGIESLEGLRVTLQAQNITDEDDIQSAGADGRQVTLYQAYGANYLLGFNYEF</sequence>
<dbReference type="RefSeq" id="WP_195809439.1">
    <property type="nucleotide sequence ID" value="NZ_CP064795.1"/>
</dbReference>
<dbReference type="Gene3D" id="2.170.130.10">
    <property type="entry name" value="TonB-dependent receptor, plug domain"/>
    <property type="match status" value="1"/>
</dbReference>
<keyword evidence="8" id="KW-0675">Receptor</keyword>
<keyword evidence="9" id="KW-1185">Reference proteome</keyword>
<dbReference type="SUPFAM" id="SSF56935">
    <property type="entry name" value="Porins"/>
    <property type="match status" value="1"/>
</dbReference>
<evidence type="ECO:0000313" key="8">
    <source>
        <dbReference type="EMBL" id="QPG04343.1"/>
    </source>
</evidence>
<gene>
    <name evidence="8" type="ORF">IT774_08625</name>
</gene>
<evidence type="ECO:0000256" key="5">
    <source>
        <dbReference type="SAM" id="SignalP"/>
    </source>
</evidence>
<organism evidence="8 9">
    <name type="scientific">Salinimonas marina</name>
    <dbReference type="NCBI Taxonomy" id="2785918"/>
    <lineage>
        <taxon>Bacteria</taxon>
        <taxon>Pseudomonadati</taxon>
        <taxon>Pseudomonadota</taxon>
        <taxon>Gammaproteobacteria</taxon>
        <taxon>Alteromonadales</taxon>
        <taxon>Alteromonadaceae</taxon>
        <taxon>Alteromonas/Salinimonas group</taxon>
        <taxon>Salinimonas</taxon>
    </lineage>
</organism>
<keyword evidence="4" id="KW-0798">TonB box</keyword>
<evidence type="ECO:0000259" key="7">
    <source>
        <dbReference type="Pfam" id="PF07715"/>
    </source>
</evidence>
<evidence type="ECO:0000259" key="6">
    <source>
        <dbReference type="Pfam" id="PF00593"/>
    </source>
</evidence>
<dbReference type="PANTHER" id="PTHR40980">
    <property type="entry name" value="PLUG DOMAIN-CONTAINING PROTEIN"/>
    <property type="match status" value="1"/>
</dbReference>
<feature type="domain" description="TonB-dependent receptor plug" evidence="7">
    <location>
        <begin position="60"/>
        <end position="163"/>
    </location>
</feature>
<evidence type="ECO:0000256" key="1">
    <source>
        <dbReference type="ARBA" id="ARBA00004442"/>
    </source>
</evidence>
<dbReference type="AlphaFoldDB" id="A0A7S9DUX2"/>
<dbReference type="KEGG" id="smaa:IT774_08625"/>
<evidence type="ECO:0000256" key="3">
    <source>
        <dbReference type="ARBA" id="ARBA00023237"/>
    </source>
</evidence>
<evidence type="ECO:0000256" key="4">
    <source>
        <dbReference type="RuleBase" id="RU003357"/>
    </source>
</evidence>
<name>A0A7S9DUX2_9ALTE</name>
<comment type="subcellular location">
    <subcellularLocation>
        <location evidence="1 4">Cell outer membrane</location>
    </subcellularLocation>
</comment>
<evidence type="ECO:0000256" key="2">
    <source>
        <dbReference type="ARBA" id="ARBA00023136"/>
    </source>
</evidence>
<feature type="signal peptide" evidence="5">
    <location>
        <begin position="1"/>
        <end position="27"/>
    </location>
</feature>
<dbReference type="GO" id="GO:0009279">
    <property type="term" value="C:cell outer membrane"/>
    <property type="evidence" value="ECO:0007669"/>
    <property type="project" value="UniProtKB-SubCell"/>
</dbReference>
<dbReference type="Gene3D" id="2.40.170.20">
    <property type="entry name" value="TonB-dependent receptor, beta-barrel domain"/>
    <property type="match status" value="1"/>
</dbReference>
<proteinExistence type="inferred from homology"/>
<dbReference type="Pfam" id="PF00593">
    <property type="entry name" value="TonB_dep_Rec_b-barrel"/>
    <property type="match status" value="1"/>
</dbReference>
<dbReference type="Proteomes" id="UP000595095">
    <property type="component" value="Chromosome"/>
</dbReference>
<keyword evidence="5" id="KW-0732">Signal</keyword>
<dbReference type="InterPro" id="IPR036942">
    <property type="entry name" value="Beta-barrel_TonB_sf"/>
</dbReference>
<feature type="chain" id="PRO_5032404819" evidence="5">
    <location>
        <begin position="28"/>
        <end position="943"/>
    </location>
</feature>
<dbReference type="InterPro" id="IPR000531">
    <property type="entry name" value="Beta-barrel_TonB"/>
</dbReference>
<dbReference type="InterPro" id="IPR037066">
    <property type="entry name" value="Plug_dom_sf"/>
</dbReference>
<dbReference type="InterPro" id="IPR010104">
    <property type="entry name" value="TonB_rcpt_bac"/>
</dbReference>
<dbReference type="InterPro" id="IPR012910">
    <property type="entry name" value="Plug_dom"/>
</dbReference>
<dbReference type="EMBL" id="CP064795">
    <property type="protein sequence ID" value="QPG04343.1"/>
    <property type="molecule type" value="Genomic_DNA"/>
</dbReference>